<proteinExistence type="predicted"/>
<reference evidence="1 2" key="1">
    <citation type="submission" date="2019-12" db="EMBL/GenBank/DDBJ databases">
        <title>Spirosoma sp. HMF4905 genome sequencing and assembly.</title>
        <authorList>
            <person name="Kang H."/>
            <person name="Cha I."/>
            <person name="Kim H."/>
            <person name="Joh K."/>
        </authorList>
    </citation>
    <scope>NUCLEOTIDE SEQUENCE [LARGE SCALE GENOMIC DNA]</scope>
    <source>
        <strain evidence="1 2">HMF4905</strain>
    </source>
</reference>
<evidence type="ECO:0000313" key="2">
    <source>
        <dbReference type="Proteomes" id="UP000436006"/>
    </source>
</evidence>
<dbReference type="EMBL" id="WPIN01000014">
    <property type="protein sequence ID" value="MVM34119.1"/>
    <property type="molecule type" value="Genomic_DNA"/>
</dbReference>
<evidence type="ECO:0000313" key="1">
    <source>
        <dbReference type="EMBL" id="MVM34119.1"/>
    </source>
</evidence>
<name>A0A7K1SJY4_9BACT</name>
<accession>A0A7K1SJY4</accession>
<sequence length="122" mass="14324">MSSPKNVQLLKEYIKTFIATEVVFPGIPPRQWGVAFSPSELNEVYTGLKFVIRKAHPLQDSAMIAAFEQIEASKSLDLHWFLYDYWREVVVIFEFYPNLGEHYPTSYHPRQPYQGWSWQQPA</sequence>
<dbReference type="RefSeq" id="WP_157588912.1">
    <property type="nucleotide sequence ID" value="NZ_WPIN01000014.1"/>
</dbReference>
<protein>
    <submittedName>
        <fullName evidence="1">Uncharacterized protein</fullName>
    </submittedName>
</protein>
<keyword evidence="2" id="KW-1185">Reference proteome</keyword>
<dbReference type="Proteomes" id="UP000436006">
    <property type="component" value="Unassembled WGS sequence"/>
</dbReference>
<gene>
    <name evidence="1" type="ORF">GO755_29065</name>
</gene>
<organism evidence="1 2">
    <name type="scientific">Spirosoma arboris</name>
    <dbReference type="NCBI Taxonomy" id="2682092"/>
    <lineage>
        <taxon>Bacteria</taxon>
        <taxon>Pseudomonadati</taxon>
        <taxon>Bacteroidota</taxon>
        <taxon>Cytophagia</taxon>
        <taxon>Cytophagales</taxon>
        <taxon>Cytophagaceae</taxon>
        <taxon>Spirosoma</taxon>
    </lineage>
</organism>
<comment type="caution">
    <text evidence="1">The sequence shown here is derived from an EMBL/GenBank/DDBJ whole genome shotgun (WGS) entry which is preliminary data.</text>
</comment>
<dbReference type="AlphaFoldDB" id="A0A7K1SJY4"/>